<dbReference type="Proteomes" id="UP000663937">
    <property type="component" value="Chromosome"/>
</dbReference>
<proteinExistence type="predicted"/>
<organism evidence="1 2">
    <name type="scientific">Pengzhenrongella sicca</name>
    <dbReference type="NCBI Taxonomy" id="2819238"/>
    <lineage>
        <taxon>Bacteria</taxon>
        <taxon>Bacillati</taxon>
        <taxon>Actinomycetota</taxon>
        <taxon>Actinomycetes</taxon>
        <taxon>Micrococcales</taxon>
        <taxon>Pengzhenrongella</taxon>
    </lineage>
</organism>
<evidence type="ECO:0000313" key="1">
    <source>
        <dbReference type="EMBL" id="QTE30052.1"/>
    </source>
</evidence>
<accession>A0A8A4ZDL7</accession>
<dbReference type="KEGG" id="psic:J4E96_03235"/>
<dbReference type="AlphaFoldDB" id="A0A8A4ZDL7"/>
<evidence type="ECO:0000313" key="2">
    <source>
        <dbReference type="Proteomes" id="UP000663937"/>
    </source>
</evidence>
<dbReference type="RefSeq" id="WP_227424367.1">
    <property type="nucleotide sequence ID" value="NZ_CP071868.1"/>
</dbReference>
<dbReference type="InterPro" id="IPR036526">
    <property type="entry name" value="C-N_Hydrolase_sf"/>
</dbReference>
<reference evidence="1" key="1">
    <citation type="submission" date="2021-03" db="EMBL/GenBank/DDBJ databases">
        <title>Pengzhenrongella sicca gen. nov., sp. nov., a new member of suborder Micrococcineae isolated from High-Arctic tundra soil.</title>
        <authorList>
            <person name="Peng F."/>
        </authorList>
    </citation>
    <scope>NUCLEOTIDE SEQUENCE</scope>
    <source>
        <strain evidence="1">LRZ-2</strain>
    </source>
</reference>
<keyword evidence="2" id="KW-1185">Reference proteome</keyword>
<name>A0A8A4ZDL7_9MICO</name>
<dbReference type="SUPFAM" id="SSF56317">
    <property type="entry name" value="Carbon-nitrogen hydrolase"/>
    <property type="match status" value="1"/>
</dbReference>
<dbReference type="Gene3D" id="3.60.110.10">
    <property type="entry name" value="Carbon-nitrogen hydrolase"/>
    <property type="match status" value="1"/>
</dbReference>
<dbReference type="EMBL" id="CP071868">
    <property type="protein sequence ID" value="QTE30052.1"/>
    <property type="molecule type" value="Genomic_DNA"/>
</dbReference>
<sequence length="469" mass="50492">MNVGDAFAKAYDLLEAMHPIALQLSVWSEDPVMRAASREASASIQSTGQVRMAALEVASPPALLGILSVLDRVLTRSSPLSTSTEPLHRRLRETFQRTGRFNDSTDGAVLPRYVEGGRPRAMAEGLDEVFKNVRVRKATWDRCTQVNLHAPTMRRFDIVVPASKEISIAALPLAGPGDILMLHDITPEDVNVYLASPGPKIAPRVPQAMRKLRDSGASLGLIPEATLDDGILAAWRAASDVNNPDWVLVGSGPVHGDYPGGSAPNGTYATKTGAILAPNRAVLMHGPTGRVIAVQDKRYGFTILPDIKAAYLLKSAPDQPLGEGIIQGTSLTVIESRVGRVAMLVCEDLDRLAQDGPMLRELGVSLVLVPVIAPPLLAYRWQHQASNALAKDVGSTVITINSLALGRDEIVNDPKTGDDIKQPATTLQVIVPEANSYTTFRDPQGNPRHNVHTDAQDAMTLRNTTIRVP</sequence>
<gene>
    <name evidence="1" type="ORF">J4E96_03235</name>
</gene>
<protein>
    <submittedName>
        <fullName evidence="1">Uncharacterized protein</fullName>
    </submittedName>
</protein>